<evidence type="ECO:0000256" key="3">
    <source>
        <dbReference type="ARBA" id="ARBA00023186"/>
    </source>
</evidence>
<dbReference type="InterPro" id="IPR028299">
    <property type="entry name" value="ClpA/B_CS2"/>
</dbReference>
<dbReference type="InterPro" id="IPR041546">
    <property type="entry name" value="ClpA/ClpB_AAA_lid"/>
</dbReference>
<feature type="domain" description="AAA+ ATPase" evidence="5">
    <location>
        <begin position="70"/>
        <end position="215"/>
    </location>
</feature>
<dbReference type="GO" id="GO:0034605">
    <property type="term" value="P:cellular response to heat"/>
    <property type="evidence" value="ECO:0007669"/>
    <property type="project" value="TreeGrafter"/>
</dbReference>
<evidence type="ECO:0000313" key="7">
    <source>
        <dbReference type="EMBL" id="KAF7801830.1"/>
    </source>
</evidence>
<dbReference type="InterPro" id="IPR001270">
    <property type="entry name" value="ClpA/B"/>
</dbReference>
<sequence>MHRGEPLLSPLLPSPPRQALVGHPWHPRLGRGQKPCMRGLVSLYKSLTDMRFSAKDHKFQRHHLFELNMAAVIVSHLGDPGVGKTVIAEGFAQKILNSTVPLKLQGKMVFSVDMGRLIAGASNRGEFEERLVKIVEEVKLSDGAVILFIDELHTLVGAGSVGGGGLDAANIMKPALARGELQCIGATTVEEYKKYIEKDSALKRRFQAIDVPEPTVDETIEILKGLCSKYEQFHGVRYENDALVAAASLSKQYISEFFLPDKAIDIIDEAGARVQLTRNKTSPLQVLITVQDIEKVVSMRTGIPVERVSTLEASKLLNLEDTLHKRIVGQDEAVEAVSRAIRRARSGVRDPGKPVASFLFTGPTGVGKTELAKALSVDYFGSKEALIRFDMSEYMEKHTVSKLIGSPPGYVGHENGGQLTEAVRRHPHSLLLFDEIEKAHSDLFNVFLQILDDGRLTDSKGRVVDFNNTIIILTSNIGNDFIIRGNTKNGFDHVKPKVAELLRKSFKPEFLNRIDEVVMFKPLSESQVNEIADIVLSEVFKRLKEKKEIVLSVSDSFKKMLVEEGYSATYGARPLKRAIVRMIEDTMAEKILDGTIEEGDAVTMDLDSEGNVITY</sequence>
<evidence type="ECO:0000259" key="6">
    <source>
        <dbReference type="SMART" id="SM01086"/>
    </source>
</evidence>
<dbReference type="Pfam" id="PF07724">
    <property type="entry name" value="AAA_2"/>
    <property type="match status" value="1"/>
</dbReference>
<name>A0A834VYU7_9FABA</name>
<keyword evidence="1 4" id="KW-0547">Nucleotide-binding</keyword>
<dbReference type="SUPFAM" id="SSF52540">
    <property type="entry name" value="P-loop containing nucleoside triphosphate hydrolases"/>
    <property type="match status" value="2"/>
</dbReference>
<dbReference type="FunFam" id="1.10.8.60:FF:000017">
    <property type="entry name" value="ATP-dependent chaperone ClpB"/>
    <property type="match status" value="1"/>
</dbReference>
<comment type="caution">
    <text evidence="7">The sequence shown here is derived from an EMBL/GenBank/DDBJ whole genome shotgun (WGS) entry which is preliminary data.</text>
</comment>
<dbReference type="InterPro" id="IPR018368">
    <property type="entry name" value="ClpA/B_CS1"/>
</dbReference>
<dbReference type="PANTHER" id="PTHR11638">
    <property type="entry name" value="ATP-DEPENDENT CLP PROTEASE"/>
    <property type="match status" value="1"/>
</dbReference>
<dbReference type="Pfam" id="PF00004">
    <property type="entry name" value="AAA"/>
    <property type="match status" value="1"/>
</dbReference>
<dbReference type="SMART" id="SM01086">
    <property type="entry name" value="ClpB_D2-small"/>
    <property type="match status" value="1"/>
</dbReference>
<comment type="similarity">
    <text evidence="4">Belongs to the ClpA/ClpB family.</text>
</comment>
<dbReference type="Gene3D" id="1.10.8.60">
    <property type="match status" value="2"/>
</dbReference>
<dbReference type="GO" id="GO:0006508">
    <property type="term" value="P:proteolysis"/>
    <property type="evidence" value="ECO:0007669"/>
    <property type="project" value="UniProtKB-KW"/>
</dbReference>
<feature type="domain" description="Clp ATPase C-terminal" evidence="6">
    <location>
        <begin position="523"/>
        <end position="613"/>
    </location>
</feature>
<dbReference type="PANTHER" id="PTHR11638:SF189">
    <property type="entry name" value="CLP R DOMAIN-CONTAINING PROTEIN"/>
    <property type="match status" value="1"/>
</dbReference>
<dbReference type="SMART" id="SM00382">
    <property type="entry name" value="AAA"/>
    <property type="match status" value="2"/>
</dbReference>
<organism evidence="7 8">
    <name type="scientific">Senna tora</name>
    <dbReference type="NCBI Taxonomy" id="362788"/>
    <lineage>
        <taxon>Eukaryota</taxon>
        <taxon>Viridiplantae</taxon>
        <taxon>Streptophyta</taxon>
        <taxon>Embryophyta</taxon>
        <taxon>Tracheophyta</taxon>
        <taxon>Spermatophyta</taxon>
        <taxon>Magnoliopsida</taxon>
        <taxon>eudicotyledons</taxon>
        <taxon>Gunneridae</taxon>
        <taxon>Pentapetalae</taxon>
        <taxon>rosids</taxon>
        <taxon>fabids</taxon>
        <taxon>Fabales</taxon>
        <taxon>Fabaceae</taxon>
        <taxon>Caesalpinioideae</taxon>
        <taxon>Cassia clade</taxon>
        <taxon>Senna</taxon>
    </lineage>
</organism>
<keyword evidence="2 4" id="KW-0067">ATP-binding</keyword>
<dbReference type="PROSITE" id="PS00870">
    <property type="entry name" value="CLPAB_1"/>
    <property type="match status" value="1"/>
</dbReference>
<feature type="domain" description="AAA+ ATPase" evidence="5">
    <location>
        <begin position="354"/>
        <end position="501"/>
    </location>
</feature>
<dbReference type="Gene3D" id="3.40.50.300">
    <property type="entry name" value="P-loop containing nucleotide triphosphate hydrolases"/>
    <property type="match status" value="2"/>
</dbReference>
<proteinExistence type="inferred from homology"/>
<dbReference type="InterPro" id="IPR050130">
    <property type="entry name" value="ClpA_ClpB"/>
</dbReference>
<dbReference type="InterPro" id="IPR003593">
    <property type="entry name" value="AAA+_ATPase"/>
</dbReference>
<keyword evidence="3 4" id="KW-0143">Chaperone</keyword>
<keyword evidence="8" id="KW-1185">Reference proteome</keyword>
<dbReference type="GO" id="GO:0005737">
    <property type="term" value="C:cytoplasm"/>
    <property type="evidence" value="ECO:0007669"/>
    <property type="project" value="TreeGrafter"/>
</dbReference>
<dbReference type="Proteomes" id="UP000634136">
    <property type="component" value="Unassembled WGS sequence"/>
</dbReference>
<dbReference type="CDD" id="cd00009">
    <property type="entry name" value="AAA"/>
    <property type="match status" value="1"/>
</dbReference>
<keyword evidence="7" id="KW-0645">Protease</keyword>
<evidence type="ECO:0000313" key="8">
    <source>
        <dbReference type="Proteomes" id="UP000634136"/>
    </source>
</evidence>
<evidence type="ECO:0000256" key="2">
    <source>
        <dbReference type="ARBA" id="ARBA00022840"/>
    </source>
</evidence>
<dbReference type="CDD" id="cd19499">
    <property type="entry name" value="RecA-like_ClpB_Hsp104-like"/>
    <property type="match status" value="1"/>
</dbReference>
<evidence type="ECO:0000256" key="1">
    <source>
        <dbReference type="ARBA" id="ARBA00022741"/>
    </source>
</evidence>
<dbReference type="Pfam" id="PF17871">
    <property type="entry name" value="AAA_lid_9"/>
    <property type="match status" value="1"/>
</dbReference>
<dbReference type="InterPro" id="IPR019489">
    <property type="entry name" value="Clp_ATPase_C"/>
</dbReference>
<dbReference type="PROSITE" id="PS00871">
    <property type="entry name" value="CLPAB_2"/>
    <property type="match status" value="1"/>
</dbReference>
<dbReference type="AlphaFoldDB" id="A0A834VYU7"/>
<dbReference type="FunFam" id="3.40.50.300:FF:000025">
    <property type="entry name" value="ATP-dependent Clp protease subunit"/>
    <property type="match status" value="1"/>
</dbReference>
<dbReference type="GO" id="GO:0005524">
    <property type="term" value="F:ATP binding"/>
    <property type="evidence" value="ECO:0007669"/>
    <property type="project" value="UniProtKB-KW"/>
</dbReference>
<accession>A0A834VYU7</accession>
<evidence type="ECO:0000259" key="5">
    <source>
        <dbReference type="SMART" id="SM00382"/>
    </source>
</evidence>
<dbReference type="EMBL" id="JAAIUW010000013">
    <property type="protein sequence ID" value="KAF7801830.1"/>
    <property type="molecule type" value="Genomic_DNA"/>
</dbReference>
<gene>
    <name evidence="7" type="ORF">G2W53_040941</name>
</gene>
<protein>
    <submittedName>
        <fullName evidence="7">ATP-dependent Clp protease ATP-binding subunit ClpA-like protein CD4B, chloroplastic-like</fullName>
    </submittedName>
</protein>
<dbReference type="PRINTS" id="PR00300">
    <property type="entry name" value="CLPPROTEASEA"/>
</dbReference>
<dbReference type="OrthoDB" id="47330at2759"/>
<dbReference type="InterPro" id="IPR027417">
    <property type="entry name" value="P-loop_NTPase"/>
</dbReference>
<keyword evidence="7" id="KW-0378">Hydrolase</keyword>
<dbReference type="Pfam" id="PF10431">
    <property type="entry name" value="ClpB_D2-small"/>
    <property type="match status" value="1"/>
</dbReference>
<dbReference type="GO" id="GO:0008233">
    <property type="term" value="F:peptidase activity"/>
    <property type="evidence" value="ECO:0007669"/>
    <property type="project" value="UniProtKB-KW"/>
</dbReference>
<dbReference type="InterPro" id="IPR003959">
    <property type="entry name" value="ATPase_AAA_core"/>
</dbReference>
<evidence type="ECO:0000256" key="4">
    <source>
        <dbReference type="RuleBase" id="RU004432"/>
    </source>
</evidence>
<dbReference type="GO" id="GO:0016887">
    <property type="term" value="F:ATP hydrolysis activity"/>
    <property type="evidence" value="ECO:0007669"/>
    <property type="project" value="InterPro"/>
</dbReference>
<reference evidence="7" key="1">
    <citation type="submission" date="2020-09" db="EMBL/GenBank/DDBJ databases">
        <title>Genome-Enabled Discovery of Anthraquinone Biosynthesis in Senna tora.</title>
        <authorList>
            <person name="Kang S.-H."/>
            <person name="Pandey R.P."/>
            <person name="Lee C.-M."/>
            <person name="Sim J.-S."/>
            <person name="Jeong J.-T."/>
            <person name="Choi B.-S."/>
            <person name="Jung M."/>
            <person name="Ginzburg D."/>
            <person name="Zhao K."/>
            <person name="Won S.Y."/>
            <person name="Oh T.-J."/>
            <person name="Yu Y."/>
            <person name="Kim N.-H."/>
            <person name="Lee O.R."/>
            <person name="Lee T.-H."/>
            <person name="Bashyal P."/>
            <person name="Kim T.-S."/>
            <person name="Lee W.-H."/>
            <person name="Kawkins C."/>
            <person name="Kim C.-K."/>
            <person name="Kim J.S."/>
            <person name="Ahn B.O."/>
            <person name="Rhee S.Y."/>
            <person name="Sohng J.K."/>
        </authorList>
    </citation>
    <scope>NUCLEOTIDE SEQUENCE</scope>
    <source>
        <tissue evidence="7">Leaf</tissue>
    </source>
</reference>